<accession>A0ACB9DD83</accession>
<protein>
    <submittedName>
        <fullName evidence="1">Uncharacterized protein</fullName>
    </submittedName>
</protein>
<evidence type="ECO:0000313" key="1">
    <source>
        <dbReference type="EMBL" id="KAI3744512.1"/>
    </source>
</evidence>
<dbReference type="EMBL" id="CM042036">
    <property type="protein sequence ID" value="KAI3744512.1"/>
    <property type="molecule type" value="Genomic_DNA"/>
</dbReference>
<organism evidence="1 2">
    <name type="scientific">Smallanthus sonchifolius</name>
    <dbReference type="NCBI Taxonomy" id="185202"/>
    <lineage>
        <taxon>Eukaryota</taxon>
        <taxon>Viridiplantae</taxon>
        <taxon>Streptophyta</taxon>
        <taxon>Embryophyta</taxon>
        <taxon>Tracheophyta</taxon>
        <taxon>Spermatophyta</taxon>
        <taxon>Magnoliopsida</taxon>
        <taxon>eudicotyledons</taxon>
        <taxon>Gunneridae</taxon>
        <taxon>Pentapetalae</taxon>
        <taxon>asterids</taxon>
        <taxon>campanulids</taxon>
        <taxon>Asterales</taxon>
        <taxon>Asteraceae</taxon>
        <taxon>Asteroideae</taxon>
        <taxon>Heliantheae alliance</taxon>
        <taxon>Millerieae</taxon>
        <taxon>Smallanthus</taxon>
    </lineage>
</organism>
<proteinExistence type="predicted"/>
<comment type="caution">
    <text evidence="1">The sequence shown here is derived from an EMBL/GenBank/DDBJ whole genome shotgun (WGS) entry which is preliminary data.</text>
</comment>
<reference evidence="1 2" key="2">
    <citation type="journal article" date="2022" name="Mol. Ecol. Resour.">
        <title>The genomes of chicory, endive, great burdock and yacon provide insights into Asteraceae paleo-polyploidization history and plant inulin production.</title>
        <authorList>
            <person name="Fan W."/>
            <person name="Wang S."/>
            <person name="Wang H."/>
            <person name="Wang A."/>
            <person name="Jiang F."/>
            <person name="Liu H."/>
            <person name="Zhao H."/>
            <person name="Xu D."/>
            <person name="Zhang Y."/>
        </authorList>
    </citation>
    <scope>NUCLEOTIDE SEQUENCE [LARGE SCALE GENOMIC DNA]</scope>
    <source>
        <strain evidence="2">cv. Yunnan</strain>
        <tissue evidence="1">Leaves</tissue>
    </source>
</reference>
<sequence>MCLDTLNCHQNVSIPKYDLRRGTSTATSCGSKLYDADLEVLYYNTVRSGTGDEAKLESKLFMRVVSRALKIRIEVKAVEKSESKGLQPLPNTLLVISSSRLTAVAGSFRHLNPSYQFPDLIFGKLICVESYNLFSIS</sequence>
<evidence type="ECO:0000313" key="2">
    <source>
        <dbReference type="Proteomes" id="UP001056120"/>
    </source>
</evidence>
<gene>
    <name evidence="1" type="ORF">L1987_57595</name>
</gene>
<name>A0ACB9DD83_9ASTR</name>
<reference evidence="2" key="1">
    <citation type="journal article" date="2022" name="Mol. Ecol. Resour.">
        <title>The genomes of chicory, endive, great burdock and yacon provide insights into Asteraceae palaeo-polyploidization history and plant inulin production.</title>
        <authorList>
            <person name="Fan W."/>
            <person name="Wang S."/>
            <person name="Wang H."/>
            <person name="Wang A."/>
            <person name="Jiang F."/>
            <person name="Liu H."/>
            <person name="Zhao H."/>
            <person name="Xu D."/>
            <person name="Zhang Y."/>
        </authorList>
    </citation>
    <scope>NUCLEOTIDE SEQUENCE [LARGE SCALE GENOMIC DNA]</scope>
    <source>
        <strain evidence="2">cv. Yunnan</strain>
    </source>
</reference>
<dbReference type="Proteomes" id="UP001056120">
    <property type="component" value="Linkage Group LG19"/>
</dbReference>
<keyword evidence="2" id="KW-1185">Reference proteome</keyword>